<gene>
    <name evidence="2" type="ORF">P691DRAFT_804003</name>
</gene>
<reference evidence="2" key="1">
    <citation type="submission" date="2020-11" db="EMBL/GenBank/DDBJ databases">
        <authorList>
            <consortium name="DOE Joint Genome Institute"/>
            <person name="Ahrendt S."/>
            <person name="Riley R."/>
            <person name="Andreopoulos W."/>
            <person name="Labutti K."/>
            <person name="Pangilinan J."/>
            <person name="Ruiz-Duenas F.J."/>
            <person name="Barrasa J.M."/>
            <person name="Sanchez-Garcia M."/>
            <person name="Camarero S."/>
            <person name="Miyauchi S."/>
            <person name="Serrano A."/>
            <person name="Linde D."/>
            <person name="Babiker R."/>
            <person name="Drula E."/>
            <person name="Ayuso-Fernandez I."/>
            <person name="Pacheco R."/>
            <person name="Padilla G."/>
            <person name="Ferreira P."/>
            <person name="Barriuso J."/>
            <person name="Kellner H."/>
            <person name="Castanera R."/>
            <person name="Alfaro M."/>
            <person name="Ramirez L."/>
            <person name="Pisabarro A.G."/>
            <person name="Kuo A."/>
            <person name="Tritt A."/>
            <person name="Lipzen A."/>
            <person name="He G."/>
            <person name="Yan M."/>
            <person name="Ng V."/>
            <person name="Cullen D."/>
            <person name="Martin F."/>
            <person name="Rosso M.-N."/>
            <person name="Henrissat B."/>
            <person name="Hibbett D."/>
            <person name="Martinez A.T."/>
            <person name="Grigoriev I.V."/>
        </authorList>
    </citation>
    <scope>NUCLEOTIDE SEQUENCE</scope>
    <source>
        <strain evidence="2">MF-IS2</strain>
    </source>
</reference>
<dbReference type="AlphaFoldDB" id="A0A9P6BZK5"/>
<feature type="region of interest" description="Disordered" evidence="1">
    <location>
        <begin position="32"/>
        <end position="85"/>
    </location>
</feature>
<proteinExistence type="predicted"/>
<keyword evidence="3" id="KW-1185">Reference proteome</keyword>
<feature type="region of interest" description="Disordered" evidence="1">
    <location>
        <begin position="177"/>
        <end position="204"/>
    </location>
</feature>
<organism evidence="2 3">
    <name type="scientific">Macrolepiota fuliginosa MF-IS2</name>
    <dbReference type="NCBI Taxonomy" id="1400762"/>
    <lineage>
        <taxon>Eukaryota</taxon>
        <taxon>Fungi</taxon>
        <taxon>Dikarya</taxon>
        <taxon>Basidiomycota</taxon>
        <taxon>Agaricomycotina</taxon>
        <taxon>Agaricomycetes</taxon>
        <taxon>Agaricomycetidae</taxon>
        <taxon>Agaricales</taxon>
        <taxon>Agaricineae</taxon>
        <taxon>Agaricaceae</taxon>
        <taxon>Macrolepiota</taxon>
    </lineage>
</organism>
<comment type="caution">
    <text evidence="2">The sequence shown here is derived from an EMBL/GenBank/DDBJ whole genome shotgun (WGS) entry which is preliminary data.</text>
</comment>
<dbReference type="EMBL" id="MU151249">
    <property type="protein sequence ID" value="KAF9446361.1"/>
    <property type="molecule type" value="Genomic_DNA"/>
</dbReference>
<feature type="compositionally biased region" description="Acidic residues" evidence="1">
    <location>
        <begin position="44"/>
        <end position="57"/>
    </location>
</feature>
<evidence type="ECO:0000256" key="1">
    <source>
        <dbReference type="SAM" id="MobiDB-lite"/>
    </source>
</evidence>
<sequence>MAGCSVPVVSTSYQELGGVAEQLARLDLGAARDGDVSASGGGEGEGEGVDVNDDGGIVEESRPYSSGPQTDPRLERQRQSPCSTRSSRAFFDVPFPLHPEKTFRIHTTPLIGSPLATSVTTGPVPSLATPFTVTVGIGETGSVSSLSASISRSRIGGSCATNSANVQPRPSLCLRSTPGAYSPFNEDKYTSPSQSPSRSMSRVRWSREDNYSTICSPSSSPLWGGKEVV</sequence>
<accession>A0A9P6BZK5</accession>
<name>A0A9P6BZK5_9AGAR</name>
<feature type="compositionally biased region" description="Low complexity" evidence="1">
    <location>
        <begin position="191"/>
        <end position="202"/>
    </location>
</feature>
<evidence type="ECO:0000313" key="3">
    <source>
        <dbReference type="Proteomes" id="UP000807342"/>
    </source>
</evidence>
<protein>
    <submittedName>
        <fullName evidence="2">Uncharacterized protein</fullName>
    </submittedName>
</protein>
<evidence type="ECO:0000313" key="2">
    <source>
        <dbReference type="EMBL" id="KAF9446361.1"/>
    </source>
</evidence>
<dbReference type="Proteomes" id="UP000807342">
    <property type="component" value="Unassembled WGS sequence"/>
</dbReference>